<dbReference type="InterPro" id="IPR006086">
    <property type="entry name" value="XPG-I_dom"/>
</dbReference>
<keyword evidence="3" id="KW-0460">Magnesium</keyword>
<dbReference type="FunFam" id="1.10.150.20:FF:000051">
    <property type="entry name" value="Endonuclease, putative"/>
    <property type="match status" value="1"/>
</dbReference>
<dbReference type="SUPFAM" id="SSF88723">
    <property type="entry name" value="PIN domain-like"/>
    <property type="match status" value="1"/>
</dbReference>
<dbReference type="InterPro" id="IPR006084">
    <property type="entry name" value="XPG/Rad2"/>
</dbReference>
<evidence type="ECO:0000313" key="5">
    <source>
        <dbReference type="EMBL" id="ETW18247.1"/>
    </source>
</evidence>
<keyword evidence="1" id="KW-0479">Metal-binding</keyword>
<dbReference type="Gene3D" id="1.10.150.20">
    <property type="entry name" value="5' to 3' exonuclease, C-terminal subdomain"/>
    <property type="match status" value="1"/>
</dbReference>
<organism evidence="5 6">
    <name type="scientific">Plasmodium falciparum Vietnam Oak-Knoll</name>
    <name type="common">FVO</name>
    <dbReference type="NCBI Taxonomy" id="1036723"/>
    <lineage>
        <taxon>Eukaryota</taxon>
        <taxon>Sar</taxon>
        <taxon>Alveolata</taxon>
        <taxon>Apicomplexa</taxon>
        <taxon>Aconoidasida</taxon>
        <taxon>Haemosporida</taxon>
        <taxon>Plasmodiidae</taxon>
        <taxon>Plasmodium</taxon>
        <taxon>Plasmodium (Laverania)</taxon>
    </lineage>
</organism>
<dbReference type="GO" id="GO:0017108">
    <property type="term" value="F:5'-flap endonuclease activity"/>
    <property type="evidence" value="ECO:0007669"/>
    <property type="project" value="TreeGrafter"/>
</dbReference>
<dbReference type="InterPro" id="IPR029060">
    <property type="entry name" value="PIN-like_dom_sf"/>
</dbReference>
<dbReference type="OrthoDB" id="1937206at2759"/>
<feature type="domain" description="XPG-I" evidence="4">
    <location>
        <begin position="233"/>
        <end position="300"/>
    </location>
</feature>
<name>A0A024V6S7_PLAFA</name>
<dbReference type="GO" id="GO:0003677">
    <property type="term" value="F:DNA binding"/>
    <property type="evidence" value="ECO:0007669"/>
    <property type="project" value="InterPro"/>
</dbReference>
<dbReference type="InterPro" id="IPR008918">
    <property type="entry name" value="HhH2"/>
</dbReference>
<keyword evidence="2" id="KW-0540">Nuclease</keyword>
<gene>
    <name evidence="5" type="ORF">PFFVO_02763</name>
</gene>
<dbReference type="Pfam" id="PF00867">
    <property type="entry name" value="XPG_I"/>
    <property type="match status" value="1"/>
</dbReference>
<keyword evidence="2" id="KW-0378">Hydrolase</keyword>
<dbReference type="EMBL" id="KI925079">
    <property type="protein sequence ID" value="ETW18247.1"/>
    <property type="molecule type" value="Genomic_DNA"/>
</dbReference>
<dbReference type="Gene3D" id="3.40.50.1010">
    <property type="entry name" value="5'-nuclease"/>
    <property type="match status" value="1"/>
</dbReference>
<reference evidence="5 6" key="1">
    <citation type="submission" date="2013-02" db="EMBL/GenBank/DDBJ databases">
        <title>The Genome Annotation of Plasmodium falciparum Vietnam Oak-Knoll (FVO).</title>
        <authorList>
            <consortium name="The Broad Institute Genome Sequencing Platform"/>
            <consortium name="The Broad Institute Genome Sequencing Center for Infectious Disease"/>
            <person name="Neafsey D."/>
            <person name="Hoffman S."/>
            <person name="Volkman S."/>
            <person name="Rosenthal P."/>
            <person name="Walker B."/>
            <person name="Young S.K."/>
            <person name="Zeng Q."/>
            <person name="Gargeya S."/>
            <person name="Fitzgerald M."/>
            <person name="Haas B."/>
            <person name="Abouelleil A."/>
            <person name="Allen A.W."/>
            <person name="Alvarado L."/>
            <person name="Arachchi H.M."/>
            <person name="Berlin A.M."/>
            <person name="Chapman S.B."/>
            <person name="Gainer-Dewar J."/>
            <person name="Goldberg J."/>
            <person name="Griggs A."/>
            <person name="Gujja S."/>
            <person name="Hansen M."/>
            <person name="Howarth C."/>
            <person name="Imamovic A."/>
            <person name="Ireland A."/>
            <person name="Larimer J."/>
            <person name="McCowan C."/>
            <person name="Murphy C."/>
            <person name="Pearson M."/>
            <person name="Poon T.W."/>
            <person name="Priest M."/>
            <person name="Roberts A."/>
            <person name="Saif S."/>
            <person name="Shea T."/>
            <person name="Sisk P."/>
            <person name="Sykes S."/>
            <person name="Wortman J."/>
            <person name="Nusbaum C."/>
            <person name="Birren B."/>
        </authorList>
    </citation>
    <scope>NUCLEOTIDE SEQUENCE [LARGE SCALE GENOMIC DNA]</scope>
    <source>
        <strain evidence="6">Vietnam Oak-Knoll (FVO)</strain>
    </source>
</reference>
<dbReference type="InterPro" id="IPR036279">
    <property type="entry name" value="5-3_exonuclease_C_sf"/>
</dbReference>
<dbReference type="Proteomes" id="UP000030690">
    <property type="component" value="Unassembled WGS sequence"/>
</dbReference>
<keyword evidence="2" id="KW-0255">Endonuclease</keyword>
<dbReference type="GO" id="GO:0008409">
    <property type="term" value="F:5'-3' exonuclease activity"/>
    <property type="evidence" value="ECO:0007669"/>
    <property type="project" value="TreeGrafter"/>
</dbReference>
<dbReference type="AlphaFoldDB" id="A0A024V6S7"/>
<dbReference type="SMART" id="SM00484">
    <property type="entry name" value="XPGI"/>
    <property type="match status" value="1"/>
</dbReference>
<dbReference type="SUPFAM" id="SSF47807">
    <property type="entry name" value="5' to 3' exonuclease, C-terminal subdomain"/>
    <property type="match status" value="1"/>
</dbReference>
<evidence type="ECO:0000256" key="3">
    <source>
        <dbReference type="ARBA" id="ARBA00022842"/>
    </source>
</evidence>
<proteinExistence type="predicted"/>
<dbReference type="GO" id="GO:0046872">
    <property type="term" value="F:metal ion binding"/>
    <property type="evidence" value="ECO:0007669"/>
    <property type="project" value="UniProtKB-KW"/>
</dbReference>
<evidence type="ECO:0000256" key="2">
    <source>
        <dbReference type="ARBA" id="ARBA00022759"/>
    </source>
</evidence>
<dbReference type="PANTHER" id="PTHR11081">
    <property type="entry name" value="FLAP ENDONUCLEASE FAMILY MEMBER"/>
    <property type="match status" value="1"/>
</dbReference>
<protein>
    <recommendedName>
        <fullName evidence="4">XPG-I domain-containing protein</fullName>
    </recommendedName>
</protein>
<sequence>MTIKGLVRFINKKIPSTIKKIDDINSFKGKKFIIDGTFFIYKFMYVAWKHIINDKNRDLKYKANELATHILIRQYIIKKSIELLKNQHEYFKSLKINTLYIIEDIGARCELQPVDYKCKKHVWKERETIRKKKNLFDILNVDSSKNNILKSNDNINVNDTNTINNTFKKNNIVNNFLCDQKNNISNICEKKNLKKKNQMEIIVDEDGIHDLFKKNIFIKINSKTANDIYNYLLLENIPIFITKNDAEKECAIQCSHERDIVVSDDTDALAFGAPNLIRFITNKKKRHIINKEELLNELNINYEQFIDFCILSGCDYSAKIPGIGPVKAHEIIKKYKTIETFLESNAFNKYKNSKLFNQKLNGTSMSLNDYILNEFTYEQARKVFFNSY</sequence>
<dbReference type="PRINTS" id="PR00853">
    <property type="entry name" value="XPGRADSUPER"/>
</dbReference>
<evidence type="ECO:0000259" key="4">
    <source>
        <dbReference type="SMART" id="SM00484"/>
    </source>
</evidence>
<dbReference type="PANTHER" id="PTHR11081:SF9">
    <property type="entry name" value="FLAP ENDONUCLEASE 1"/>
    <property type="match status" value="1"/>
</dbReference>
<evidence type="ECO:0000313" key="6">
    <source>
        <dbReference type="Proteomes" id="UP000030690"/>
    </source>
</evidence>
<accession>A0A024V6S7</accession>
<dbReference type="SMART" id="SM00279">
    <property type="entry name" value="HhH2"/>
    <property type="match status" value="1"/>
</dbReference>
<evidence type="ECO:0000256" key="1">
    <source>
        <dbReference type="ARBA" id="ARBA00022723"/>
    </source>
</evidence>
<reference evidence="5 6" key="2">
    <citation type="submission" date="2013-02" db="EMBL/GenBank/DDBJ databases">
        <title>The Genome Sequence of Plasmodium falciparum Vietnam Oak-Knoll (FVO).</title>
        <authorList>
            <consortium name="The Broad Institute Genome Sequencing Platform"/>
            <consortium name="The Broad Institute Genome Sequencing Center for Infectious Disease"/>
            <person name="Neafsey D."/>
            <person name="Cheeseman I."/>
            <person name="Volkman S."/>
            <person name="Adams J."/>
            <person name="Walker B."/>
            <person name="Young S.K."/>
            <person name="Zeng Q."/>
            <person name="Gargeya S."/>
            <person name="Fitzgerald M."/>
            <person name="Haas B."/>
            <person name="Abouelleil A."/>
            <person name="Alvarado L."/>
            <person name="Arachchi H.M."/>
            <person name="Berlin A.M."/>
            <person name="Chapman S.B."/>
            <person name="Dewar J."/>
            <person name="Goldberg J."/>
            <person name="Griggs A."/>
            <person name="Gujja S."/>
            <person name="Hansen M."/>
            <person name="Howarth C."/>
            <person name="Imamovic A."/>
            <person name="Larimer J."/>
            <person name="McCowan C."/>
            <person name="Murphy C."/>
            <person name="Neiman D."/>
            <person name="Pearson M."/>
            <person name="Priest M."/>
            <person name="Roberts A."/>
            <person name="Saif S."/>
            <person name="Shea T."/>
            <person name="Sisk P."/>
            <person name="Sykes S."/>
            <person name="Wortman J."/>
            <person name="Nusbaum C."/>
            <person name="Birren B."/>
        </authorList>
    </citation>
    <scope>NUCLEOTIDE SEQUENCE [LARGE SCALE GENOMIC DNA]</scope>
    <source>
        <strain evidence="6">Vietnam Oak-Knoll (FVO)</strain>
    </source>
</reference>